<dbReference type="SUPFAM" id="SSF117070">
    <property type="entry name" value="LEA14-like"/>
    <property type="match status" value="1"/>
</dbReference>
<reference evidence="7" key="1">
    <citation type="journal article" date="2022" name="Front. Genet.">
        <title>Chromosome-Scale Assembly of the Dendrobium nobile Genome Provides Insights Into the Molecular Mechanism of the Biosynthesis of the Medicinal Active Ingredient of Dendrobium.</title>
        <authorList>
            <person name="Xu Q."/>
            <person name="Niu S.-C."/>
            <person name="Li K.-L."/>
            <person name="Zheng P.-J."/>
            <person name="Zhang X.-J."/>
            <person name="Jia Y."/>
            <person name="Liu Y."/>
            <person name="Niu Y.-X."/>
            <person name="Yu L.-H."/>
            <person name="Chen D.-F."/>
            <person name="Zhang G.-Q."/>
        </authorList>
    </citation>
    <scope>NUCLEOTIDE SEQUENCE</scope>
    <source>
        <tissue evidence="7">Leaf</tissue>
    </source>
</reference>
<dbReference type="Proteomes" id="UP000829196">
    <property type="component" value="Unassembled WGS sequence"/>
</dbReference>
<dbReference type="Pfam" id="PF03168">
    <property type="entry name" value="LEA_2"/>
    <property type="match status" value="1"/>
</dbReference>
<keyword evidence="3 5" id="KW-1133">Transmembrane helix</keyword>
<evidence type="ECO:0000313" key="7">
    <source>
        <dbReference type="EMBL" id="KAI0501808.1"/>
    </source>
</evidence>
<keyword evidence="4 5" id="KW-0472">Membrane</keyword>
<comment type="subcellular location">
    <subcellularLocation>
        <location evidence="1">Membrane</location>
        <topology evidence="1">Single-pass membrane protein</topology>
    </subcellularLocation>
</comment>
<dbReference type="GO" id="GO:0016020">
    <property type="term" value="C:membrane"/>
    <property type="evidence" value="ECO:0007669"/>
    <property type="project" value="UniProtKB-SubCell"/>
</dbReference>
<dbReference type="AlphaFoldDB" id="A0A8T3B0X7"/>
<dbReference type="InterPro" id="IPR004864">
    <property type="entry name" value="LEA_2"/>
</dbReference>
<feature type="domain" description="Late embryogenesis abundant protein LEA-2 subgroup" evidence="6">
    <location>
        <begin position="89"/>
        <end position="186"/>
    </location>
</feature>
<accession>A0A8T3B0X7</accession>
<comment type="caution">
    <text evidence="7">The sequence shown here is derived from an EMBL/GenBank/DDBJ whole genome shotgun (WGS) entry which is preliminary data.</text>
</comment>
<dbReference type="PANTHER" id="PTHR31234">
    <property type="entry name" value="LATE EMBRYOGENESIS ABUNDANT (LEA) HYDROXYPROLINE-RICH GLYCOPROTEIN FAMILY"/>
    <property type="match status" value="1"/>
</dbReference>
<dbReference type="Gene3D" id="2.60.40.1820">
    <property type="match status" value="1"/>
</dbReference>
<evidence type="ECO:0000256" key="5">
    <source>
        <dbReference type="SAM" id="Phobius"/>
    </source>
</evidence>
<keyword evidence="2 5" id="KW-0812">Transmembrane</keyword>
<dbReference type="GO" id="GO:0098542">
    <property type="term" value="P:defense response to other organism"/>
    <property type="evidence" value="ECO:0007669"/>
    <property type="project" value="InterPro"/>
</dbReference>
<dbReference type="EMBL" id="JAGYWB010000012">
    <property type="protein sequence ID" value="KAI0501808.1"/>
    <property type="molecule type" value="Genomic_DNA"/>
</dbReference>
<sequence length="210" mass="22921">MTESGLPRSSSSSPIIPKPIHRRRLPLILLLVFLLLLLLAAIIVILALTIFRPRDPRTQLVSATISGASPHFSLPTLTLSINLTFAFDILVYNPNRASFSHGHGSTRLLYRTAYIGDADVLPGRIPSHGSTHLQVSLTVDGSRLAGETRNLVSDAMAGEVDFDAETRIPGRVKFLGFIKHHAVAISNCHVAVGFPNLKVMRQDCTQKTKL</sequence>
<dbReference type="PANTHER" id="PTHR31234:SF65">
    <property type="entry name" value="LATE EMBRYOGENESIS ABUNDANT PROTEIN, LEA_2 SUBGROUP"/>
    <property type="match status" value="1"/>
</dbReference>
<gene>
    <name evidence="7" type="ORF">KFK09_016753</name>
</gene>
<evidence type="ECO:0000256" key="2">
    <source>
        <dbReference type="ARBA" id="ARBA00022692"/>
    </source>
</evidence>
<evidence type="ECO:0000259" key="6">
    <source>
        <dbReference type="Pfam" id="PF03168"/>
    </source>
</evidence>
<evidence type="ECO:0000313" key="8">
    <source>
        <dbReference type="Proteomes" id="UP000829196"/>
    </source>
</evidence>
<dbReference type="InterPro" id="IPR044839">
    <property type="entry name" value="NDR1-like"/>
</dbReference>
<name>A0A8T3B0X7_DENNO</name>
<evidence type="ECO:0000256" key="3">
    <source>
        <dbReference type="ARBA" id="ARBA00022989"/>
    </source>
</evidence>
<feature type="transmembrane region" description="Helical" evidence="5">
    <location>
        <begin position="27"/>
        <end position="51"/>
    </location>
</feature>
<evidence type="ECO:0000256" key="1">
    <source>
        <dbReference type="ARBA" id="ARBA00004167"/>
    </source>
</evidence>
<proteinExistence type="predicted"/>
<organism evidence="7 8">
    <name type="scientific">Dendrobium nobile</name>
    <name type="common">Orchid</name>
    <dbReference type="NCBI Taxonomy" id="94219"/>
    <lineage>
        <taxon>Eukaryota</taxon>
        <taxon>Viridiplantae</taxon>
        <taxon>Streptophyta</taxon>
        <taxon>Embryophyta</taxon>
        <taxon>Tracheophyta</taxon>
        <taxon>Spermatophyta</taxon>
        <taxon>Magnoliopsida</taxon>
        <taxon>Liliopsida</taxon>
        <taxon>Asparagales</taxon>
        <taxon>Orchidaceae</taxon>
        <taxon>Epidendroideae</taxon>
        <taxon>Malaxideae</taxon>
        <taxon>Dendrobiinae</taxon>
        <taxon>Dendrobium</taxon>
    </lineage>
</organism>
<protein>
    <recommendedName>
        <fullName evidence="6">Late embryogenesis abundant protein LEA-2 subgroup domain-containing protein</fullName>
    </recommendedName>
</protein>
<keyword evidence="8" id="KW-1185">Reference proteome</keyword>
<evidence type="ECO:0000256" key="4">
    <source>
        <dbReference type="ARBA" id="ARBA00023136"/>
    </source>
</evidence>
<dbReference type="OrthoDB" id="1929523at2759"/>